<dbReference type="Proteomes" id="UP000245918">
    <property type="component" value="Plasmid pET-ATCC-159-1"/>
</dbReference>
<proteinExistence type="predicted"/>
<accession>A0AC61TNL4</accession>
<gene>
    <name evidence="1" type="ORF">DCL27_17075</name>
</gene>
<evidence type="ECO:0000313" key="1">
    <source>
        <dbReference type="EMBL" id="UCQ02023.1"/>
    </source>
</evidence>
<evidence type="ECO:0000313" key="2">
    <source>
        <dbReference type="Proteomes" id="UP000245918"/>
    </source>
</evidence>
<sequence length="364" mass="42092">MIDKYGYNESQCLLVYQKRSYVNLAKCFLNMAAAKSNWHQIEINYNLHTFIMNKKIDLHAEGIDGMNQWIKTATNHLGFDIANINIPTNADMDAFIGDMQIEEASNKIILVRVNSSPQQIALTHKDCFSEKEHIVLLHACSTLQITTPQSRIIIPRGDGIVIPLWEPYVETSLMHRNTISLIINTSIISEQHSEILKKLWGKVSKLHYGDILNTLVLKLYDQPPLSTYTEKLLKTIGDTLSLQIEHYIQNGYQREQNISSLYQILEVIRSNMKNPNFCIDDLARQYLVTPRAIQHVLSKHNLTFTKLLQQQRCNLLCQKIKLNKKDKLQTLAMECGFKNIDMANRHFSKNYGVCIREFKKNNRE</sequence>
<keyword evidence="2" id="KW-1185">Reference proteome</keyword>
<protein>
    <submittedName>
        <fullName evidence="1">Helix-turn-helix domain-containing protein</fullName>
    </submittedName>
</protein>
<reference evidence="1" key="1">
    <citation type="submission" date="2021-09" db="EMBL/GenBank/DDBJ databases">
        <title>Comparative genomics of Edwardsiella genus reveals species-based diversity.</title>
        <authorList>
            <person name="Tekedar H.C."/>
            <person name="Kumru S."/>
            <person name="Waldbieser G.C."/>
            <person name="Reichley S.R."/>
            <person name="Lawrence M.L."/>
            <person name="Griffin M.J."/>
        </authorList>
    </citation>
    <scope>NUCLEOTIDE SEQUENCE</scope>
    <source>
        <strain evidence="1">ATCC 15947</strain>
    </source>
</reference>
<keyword evidence="1" id="KW-0614">Plasmid</keyword>
<organism evidence="1 2">
    <name type="scientific">Edwardsiella tarda ATCC 15947 = NBRC 105688</name>
    <dbReference type="NCBI Taxonomy" id="667121"/>
    <lineage>
        <taxon>Bacteria</taxon>
        <taxon>Pseudomonadati</taxon>
        <taxon>Pseudomonadota</taxon>
        <taxon>Gammaproteobacteria</taxon>
        <taxon>Enterobacterales</taxon>
        <taxon>Hafniaceae</taxon>
        <taxon>Edwardsiella</taxon>
    </lineage>
</organism>
<geneLocation type="plasmid" evidence="1 2">
    <name>pET-ATCC-159-1</name>
</geneLocation>
<dbReference type="EMBL" id="CP084508">
    <property type="protein sequence ID" value="UCQ02023.1"/>
    <property type="molecule type" value="Genomic_DNA"/>
</dbReference>
<name>A0AC61TNL4_EDWTA</name>